<dbReference type="PANTHER" id="PTHR36934:SF1">
    <property type="entry name" value="THIOESTERASE DOMAIN-CONTAINING PROTEIN"/>
    <property type="match status" value="1"/>
</dbReference>
<proteinExistence type="predicted"/>
<dbReference type="STRING" id="426128.SAMN05660297_02049"/>
<evidence type="ECO:0000259" key="1">
    <source>
        <dbReference type="Pfam" id="PF22636"/>
    </source>
</evidence>
<dbReference type="InterPro" id="IPR025540">
    <property type="entry name" value="FlK"/>
</dbReference>
<evidence type="ECO:0000313" key="3">
    <source>
        <dbReference type="Proteomes" id="UP000199568"/>
    </source>
</evidence>
<dbReference type="SUPFAM" id="SSF54637">
    <property type="entry name" value="Thioesterase/thiol ester dehydrase-isomerase"/>
    <property type="match status" value="1"/>
</dbReference>
<dbReference type="EMBL" id="FOHU01000008">
    <property type="protein sequence ID" value="SET33174.1"/>
    <property type="molecule type" value="Genomic_DNA"/>
</dbReference>
<feature type="domain" description="Fluoroacetyl-CoA-specific thioesterase-like" evidence="1">
    <location>
        <begin position="21"/>
        <end position="121"/>
    </location>
</feature>
<dbReference type="PANTHER" id="PTHR36934">
    <property type="entry name" value="BLR0278 PROTEIN"/>
    <property type="match status" value="1"/>
</dbReference>
<reference evidence="2 3" key="1">
    <citation type="submission" date="2016-10" db="EMBL/GenBank/DDBJ databases">
        <authorList>
            <person name="de Groot N.N."/>
        </authorList>
    </citation>
    <scope>NUCLEOTIDE SEQUENCE [LARGE SCALE GENOMIC DNA]</scope>
    <source>
        <strain evidence="2 3">DSM 18979</strain>
    </source>
</reference>
<dbReference type="Proteomes" id="UP000199568">
    <property type="component" value="Unassembled WGS sequence"/>
</dbReference>
<dbReference type="InterPro" id="IPR054485">
    <property type="entry name" value="FlK-like_dom"/>
</dbReference>
<evidence type="ECO:0000313" key="2">
    <source>
        <dbReference type="EMBL" id="SET33174.1"/>
    </source>
</evidence>
<accession>A0A1I0DL19</accession>
<dbReference type="AlphaFoldDB" id="A0A1I0DL19"/>
<keyword evidence="3" id="KW-1185">Reference proteome</keyword>
<dbReference type="Pfam" id="PF22636">
    <property type="entry name" value="FlK"/>
    <property type="match status" value="1"/>
</dbReference>
<organism evidence="2 3">
    <name type="scientific">Natronincola peptidivorans</name>
    <dbReference type="NCBI Taxonomy" id="426128"/>
    <lineage>
        <taxon>Bacteria</taxon>
        <taxon>Bacillati</taxon>
        <taxon>Bacillota</taxon>
        <taxon>Clostridia</taxon>
        <taxon>Peptostreptococcales</taxon>
        <taxon>Natronincolaceae</taxon>
        <taxon>Natronincola</taxon>
    </lineage>
</organism>
<name>A0A1I0DL19_9FIRM</name>
<dbReference type="InterPro" id="IPR029069">
    <property type="entry name" value="HotDog_dom_sf"/>
</dbReference>
<sequence length="140" mass="15602">MKDIKLQKGMTHMIQKTVAYEDTTLSFGRSGIETLFSTTSLVGMMIEVTVNLVGKNIPEGYITISRNMNIIHQKPTLQGMAVTAKAVLEEIEGNKLHFSITCYDEVGEIATGKLERHIVNQNALIKKAHERAEALEQNSR</sequence>
<protein>
    <submittedName>
        <fullName evidence="2">Predicted thioesterase</fullName>
    </submittedName>
</protein>
<dbReference type="Gene3D" id="3.10.129.10">
    <property type="entry name" value="Hotdog Thioesterase"/>
    <property type="match status" value="1"/>
</dbReference>
<gene>
    <name evidence="2" type="ORF">SAMN05660297_02049</name>
</gene>